<proteinExistence type="predicted"/>
<dbReference type="Proteomes" id="UP000189835">
    <property type="component" value="Unassembled WGS sequence"/>
</dbReference>
<gene>
    <name evidence="2" type="ORF">B1L04_12795</name>
</gene>
<evidence type="ECO:0000313" key="2">
    <source>
        <dbReference type="EMBL" id="OPF16979.1"/>
    </source>
</evidence>
<sequence>MRFYLEYINHLGRLQKKSAHRRLQEGFTITEVLLAGLMMLIAVLMAGNGLINLLRSNYRANADSEIQNNLNRTLEFVSDDVRRARIIAENENEIETTKVPDWNKIPGARAVLAFQIPDPNNPGNAPLTQQIVYYTADPQNSSTGPRVLWRHGPKLDDNGNYDITNWQQAIVTDMLAAAANNPICPPTFTRIPAKGDDFYTCVPAGGNQVILNANAQVKMTTNEEVKYSVTTRVFPRATCKISCLAGLGPSPFKLTYAGGATKPTLPILEVPATVKAEVIDPEGTCTFDENEINPENYCGVLAAPNKDLNKGKPEEAFGLGVPADAGDGIVVYVNGLRNVYEKPTQTVDVYTSKTGLPPDININPLTKNQILFVLTTKTTPPTSYQVLVTIEPQ</sequence>
<keyword evidence="1" id="KW-0812">Transmembrane</keyword>
<dbReference type="EMBL" id="MVGR01000004">
    <property type="protein sequence ID" value="OPF16979.1"/>
    <property type="molecule type" value="Genomic_DNA"/>
</dbReference>
<dbReference type="AlphaFoldDB" id="A0A1V4BRZ6"/>
<evidence type="ECO:0008006" key="4">
    <source>
        <dbReference type="Google" id="ProtNLM"/>
    </source>
</evidence>
<accession>A0A1V4BRZ6</accession>
<evidence type="ECO:0000313" key="3">
    <source>
        <dbReference type="Proteomes" id="UP000189835"/>
    </source>
</evidence>
<name>A0A1V4BRZ6_MICAE</name>
<protein>
    <recommendedName>
        <fullName evidence="4">Prepilin-type N-terminal cleavage/methylation domain-containing protein</fullName>
    </recommendedName>
</protein>
<organism evidence="2 3">
    <name type="scientific">Microcystis aeruginosa KW</name>
    <dbReference type="NCBI Taxonomy" id="1960155"/>
    <lineage>
        <taxon>Bacteria</taxon>
        <taxon>Bacillati</taxon>
        <taxon>Cyanobacteriota</taxon>
        <taxon>Cyanophyceae</taxon>
        <taxon>Oscillatoriophycideae</taxon>
        <taxon>Chroococcales</taxon>
        <taxon>Microcystaceae</taxon>
        <taxon>Microcystis</taxon>
    </lineage>
</organism>
<evidence type="ECO:0000256" key="1">
    <source>
        <dbReference type="SAM" id="Phobius"/>
    </source>
</evidence>
<dbReference type="RefSeq" id="WP_079207820.1">
    <property type="nucleotide sequence ID" value="NZ_MVGR01000004.1"/>
</dbReference>
<reference evidence="2 3" key="1">
    <citation type="submission" date="2017-02" db="EMBL/GenBank/DDBJ databases">
        <title>Genome sequence of Microcystis aeruginosa KW.</title>
        <authorList>
            <person name="Oh H.-M."/>
            <person name="Ahn C.-Y."/>
            <person name="Jeong H."/>
            <person name="Srivastava A."/>
            <person name="Lee H.-G."/>
            <person name="Kang S.-R."/>
        </authorList>
    </citation>
    <scope>NUCLEOTIDE SEQUENCE [LARGE SCALE GENOMIC DNA]</scope>
    <source>
        <strain evidence="2 3">KW</strain>
    </source>
</reference>
<keyword evidence="1" id="KW-1133">Transmembrane helix</keyword>
<feature type="transmembrane region" description="Helical" evidence="1">
    <location>
        <begin position="32"/>
        <end position="54"/>
    </location>
</feature>
<comment type="caution">
    <text evidence="2">The sequence shown here is derived from an EMBL/GenBank/DDBJ whole genome shotgun (WGS) entry which is preliminary data.</text>
</comment>
<keyword evidence="1" id="KW-0472">Membrane</keyword>